<dbReference type="FunFam" id="1.10.2010.10:FF:000001">
    <property type="entry name" value="Ion transport peptide isoform C"/>
    <property type="match status" value="1"/>
</dbReference>
<comment type="similarity">
    <text evidence="2">Belongs to the arthropod CHH/MIH/GIH/VIH hormone family.</text>
</comment>
<protein>
    <submittedName>
        <fullName evidence="8">CSON007572 protein</fullName>
    </submittedName>
</protein>
<dbReference type="InterPro" id="IPR001166">
    <property type="entry name" value="Hyperglycemic"/>
</dbReference>
<dbReference type="GO" id="GO:0007623">
    <property type="term" value="P:circadian rhythm"/>
    <property type="evidence" value="ECO:0007669"/>
    <property type="project" value="TreeGrafter"/>
</dbReference>
<dbReference type="InterPro" id="IPR000346">
    <property type="entry name" value="Hyperglycemic1"/>
</dbReference>
<evidence type="ECO:0000256" key="7">
    <source>
        <dbReference type="PIRSR" id="PIRSR631098-51"/>
    </source>
</evidence>
<evidence type="ECO:0000256" key="2">
    <source>
        <dbReference type="ARBA" id="ARBA00005447"/>
    </source>
</evidence>
<accession>A0A336LXM0</accession>
<reference evidence="8" key="1">
    <citation type="submission" date="2018-07" db="EMBL/GenBank/DDBJ databases">
        <authorList>
            <person name="Quirk P.G."/>
            <person name="Krulwich T.A."/>
        </authorList>
    </citation>
    <scope>NUCLEOTIDE SEQUENCE</scope>
</reference>
<dbReference type="GO" id="GO:0005576">
    <property type="term" value="C:extracellular region"/>
    <property type="evidence" value="ECO:0007669"/>
    <property type="project" value="UniProtKB-SubCell"/>
</dbReference>
<evidence type="ECO:0000256" key="1">
    <source>
        <dbReference type="ARBA" id="ARBA00004613"/>
    </source>
</evidence>
<comment type="subcellular location">
    <subcellularLocation>
        <location evidence="1">Secreted</location>
    </subcellularLocation>
</comment>
<keyword evidence="6 7" id="KW-1015">Disulfide bond</keyword>
<organism evidence="8">
    <name type="scientific">Culicoides sonorensis</name>
    <name type="common">Biting midge</name>
    <dbReference type="NCBI Taxonomy" id="179676"/>
    <lineage>
        <taxon>Eukaryota</taxon>
        <taxon>Metazoa</taxon>
        <taxon>Ecdysozoa</taxon>
        <taxon>Arthropoda</taxon>
        <taxon>Hexapoda</taxon>
        <taxon>Insecta</taxon>
        <taxon>Pterygota</taxon>
        <taxon>Neoptera</taxon>
        <taxon>Endopterygota</taxon>
        <taxon>Diptera</taxon>
        <taxon>Nematocera</taxon>
        <taxon>Chironomoidea</taxon>
        <taxon>Ceratopogonidae</taxon>
        <taxon>Ceratopogoninae</taxon>
        <taxon>Culicoides</taxon>
        <taxon>Monoculicoides</taxon>
    </lineage>
</organism>
<feature type="disulfide bond" evidence="7">
    <location>
        <begin position="73"/>
        <end position="99"/>
    </location>
</feature>
<sequence length="129" mass="15149">MNKFKKIFQMMYSRNFIITLVAVATLVSIVQIQQIFALPQHTMARRSTFFDIECKGVYNKSIFFRLDRVCDDCYSLFREPQLHTLCKNQCFTTMYFKGCLDALHLNDEIEDIKQYIKLLNGADPNSIVE</sequence>
<feature type="disulfide bond" evidence="7">
    <location>
        <begin position="54"/>
        <end position="90"/>
    </location>
</feature>
<evidence type="ECO:0000313" key="8">
    <source>
        <dbReference type="EMBL" id="SSX22796.1"/>
    </source>
</evidence>
<dbReference type="EMBL" id="UFQT01000285">
    <property type="protein sequence ID" value="SSX22796.1"/>
    <property type="molecule type" value="Genomic_DNA"/>
</dbReference>
<dbReference type="Pfam" id="PF01147">
    <property type="entry name" value="Crust_neurohorm"/>
    <property type="match status" value="1"/>
</dbReference>
<feature type="disulfide bond" evidence="7">
    <location>
        <begin position="70"/>
        <end position="86"/>
    </location>
</feature>
<dbReference type="SUPFAM" id="SSF81778">
    <property type="entry name" value="Crustacean CHH/MIH/GIH neurohormone"/>
    <property type="match status" value="1"/>
</dbReference>
<evidence type="ECO:0000256" key="3">
    <source>
        <dbReference type="ARBA" id="ARBA00022525"/>
    </source>
</evidence>
<proteinExistence type="inferred from homology"/>
<name>A0A336LXM0_CULSO</name>
<evidence type="ECO:0000256" key="5">
    <source>
        <dbReference type="ARBA" id="ARBA00022702"/>
    </source>
</evidence>
<evidence type="ECO:0000256" key="6">
    <source>
        <dbReference type="ARBA" id="ARBA00023157"/>
    </source>
</evidence>
<keyword evidence="3" id="KW-0964">Secreted</keyword>
<evidence type="ECO:0000256" key="4">
    <source>
        <dbReference type="ARBA" id="ARBA00022685"/>
    </source>
</evidence>
<dbReference type="Gene3D" id="1.10.2010.10">
    <property type="entry name" value="Crustacean CHH/MIH/GIH neurohormone"/>
    <property type="match status" value="1"/>
</dbReference>
<dbReference type="OMA" id="HETFGNC"/>
<dbReference type="PRINTS" id="PR00548">
    <property type="entry name" value="HYPRGLYCEMC1"/>
</dbReference>
<dbReference type="InterPro" id="IPR031098">
    <property type="entry name" value="Crust_neurohorm"/>
</dbReference>
<dbReference type="InterPro" id="IPR035957">
    <property type="entry name" value="Crust_neurohorm_sf"/>
</dbReference>
<dbReference type="AlphaFoldDB" id="A0A336LXM0"/>
<dbReference type="PANTHER" id="PTHR35981:SF2">
    <property type="entry name" value="ION TRANSPORT PEPTIDE, ISOFORM C"/>
    <property type="match status" value="1"/>
</dbReference>
<dbReference type="PRINTS" id="PR00550">
    <property type="entry name" value="HYPRGLYCEMIC"/>
</dbReference>
<dbReference type="VEuPathDB" id="VectorBase:CSON007572"/>
<dbReference type="PANTHER" id="PTHR35981">
    <property type="entry name" value="ION TRANSPORT PEPTIDE, ISOFORM C"/>
    <property type="match status" value="1"/>
</dbReference>
<keyword evidence="5" id="KW-0372">Hormone</keyword>
<dbReference type="GO" id="GO:0005184">
    <property type="term" value="F:neuropeptide hormone activity"/>
    <property type="evidence" value="ECO:0007669"/>
    <property type="project" value="InterPro"/>
</dbReference>
<gene>
    <name evidence="8" type="primary">CSON007572</name>
</gene>
<keyword evidence="4" id="KW-0165">Cleavage on pair of basic residues</keyword>